<gene>
    <name evidence="2" type="ORF">T05_15562</name>
</gene>
<evidence type="ECO:0000313" key="3">
    <source>
        <dbReference type="Proteomes" id="UP000055048"/>
    </source>
</evidence>
<accession>A0A0V0TST3</accession>
<protein>
    <submittedName>
        <fullName evidence="2">Uncharacterized protein</fullName>
    </submittedName>
</protein>
<dbReference type="AlphaFoldDB" id="A0A0V0TST3"/>
<comment type="caution">
    <text evidence="2">The sequence shown here is derived from an EMBL/GenBank/DDBJ whole genome shotgun (WGS) entry which is preliminary data.</text>
</comment>
<feature type="compositionally biased region" description="Basic and acidic residues" evidence="1">
    <location>
        <begin position="1"/>
        <end position="16"/>
    </location>
</feature>
<proteinExistence type="predicted"/>
<feature type="region of interest" description="Disordered" evidence="1">
    <location>
        <begin position="1"/>
        <end position="34"/>
    </location>
</feature>
<evidence type="ECO:0000256" key="1">
    <source>
        <dbReference type="SAM" id="MobiDB-lite"/>
    </source>
</evidence>
<reference evidence="2 3" key="1">
    <citation type="submission" date="2015-01" db="EMBL/GenBank/DDBJ databases">
        <title>Evolution of Trichinella species and genotypes.</title>
        <authorList>
            <person name="Korhonen P.K."/>
            <person name="Edoardo P."/>
            <person name="Giuseppe L.R."/>
            <person name="Gasser R.B."/>
        </authorList>
    </citation>
    <scope>NUCLEOTIDE SEQUENCE [LARGE SCALE GENOMIC DNA]</scope>
    <source>
        <strain evidence="2">ISS417</strain>
    </source>
</reference>
<evidence type="ECO:0000313" key="2">
    <source>
        <dbReference type="EMBL" id="KRX42090.1"/>
    </source>
</evidence>
<organism evidence="2 3">
    <name type="scientific">Trichinella murrelli</name>
    <dbReference type="NCBI Taxonomy" id="144512"/>
    <lineage>
        <taxon>Eukaryota</taxon>
        <taxon>Metazoa</taxon>
        <taxon>Ecdysozoa</taxon>
        <taxon>Nematoda</taxon>
        <taxon>Enoplea</taxon>
        <taxon>Dorylaimia</taxon>
        <taxon>Trichinellida</taxon>
        <taxon>Trichinellidae</taxon>
        <taxon>Trichinella</taxon>
    </lineage>
</organism>
<sequence length="77" mass="8552">MEKKAILRKPSAEETKLSTTKKPPPRPLSRLHPASSRKLQGLLASGDFHLHKWISNEPEVLKSVLDEKDPSVPGITC</sequence>
<keyword evidence="3" id="KW-1185">Reference proteome</keyword>
<name>A0A0V0TST3_9BILA</name>
<dbReference type="Proteomes" id="UP000055048">
    <property type="component" value="Unassembled WGS sequence"/>
</dbReference>
<dbReference type="EMBL" id="JYDJ01000153">
    <property type="protein sequence ID" value="KRX42090.1"/>
    <property type="molecule type" value="Genomic_DNA"/>
</dbReference>